<dbReference type="OMA" id="NNICCGL"/>
<feature type="compositionally biased region" description="Basic and acidic residues" evidence="1">
    <location>
        <begin position="71"/>
        <end position="81"/>
    </location>
</feature>
<dbReference type="RefSeq" id="NP_496194.2">
    <property type="nucleotide sequence ID" value="NM_063793.8"/>
</dbReference>
<dbReference type="eggNOG" id="ENOG502RBG7">
    <property type="taxonomic scope" value="Eukaryota"/>
</dbReference>
<dbReference type="WormBase" id="F33H1.4">
    <property type="protein sequence ID" value="CE42531"/>
    <property type="gene ID" value="WBGene00009365"/>
    <property type="gene designation" value="gsox-1"/>
</dbReference>
<dbReference type="EMBL" id="BX284602">
    <property type="protein sequence ID" value="CAA88699.2"/>
    <property type="molecule type" value="Genomic_DNA"/>
</dbReference>
<dbReference type="PeptideAtlas" id="Q19991"/>
<feature type="region of interest" description="Disordered" evidence="1">
    <location>
        <begin position="226"/>
        <end position="429"/>
    </location>
</feature>
<evidence type="ECO:0007829" key="5">
    <source>
        <dbReference type="PeptideAtlas" id="Q19991"/>
    </source>
</evidence>
<dbReference type="KEGG" id="cel:CELE_F33H1.4"/>
<feature type="compositionally biased region" description="Low complexity" evidence="1">
    <location>
        <begin position="674"/>
        <end position="684"/>
    </location>
</feature>
<sequence length="1378" mass="156515">MTGRGHSLKGVAHSNPDSSSDSRRGRGRGTRRSQLPTTSHADEQSEEHEFREDEDPEFLNEDHEDDTLVEGDDRSDMDKIKQIQQQKMMIVTPMAQKRTRGRPPRQRTSSQAQMPDDLMDEELMSQDLLESGPLEGPGSSDRKPAPPVLVGRGSRARNAPKKLNDFVQHHQLANKKMQIQEISIPLPLAPNAGIEDNIEPLIPNDAHIEEVRHEVVEKDVVKSVIERDRDEDQEQEHASVADPAGPPPAPAHLANKANSRGRPANPIPPHRRPVPKDLVPPGFPSLKRASSQRDPTPIKRKDTREVAEKVQESHRDPEPNDAPPSPLSMSEVPIAAHQVEIEDEVVQSGSPIDIVTEVESNDGPPPMPPMLLQQQSSQASSSTVPSASQGVTVPSTALDATKKKEREAGKDLPSEHFPKEKARHVSTRGLHPYVSDKSHIYDVRDQVLIHPEDMEQQEQDAIAQQRVLTLQGGNFIEDRIGRSDLMEDEEMKMMKSIQPQQYIVEENGMNVVYEVDPNSVIEEEEQVEIQAAEQQAEQYVMDEHSKQGEMEDEEDDDLPPQLVPEGVPEDAVGDDERDEQSQEKGLAVDEDGNFDFNMMDEGEMIRLQSPGGRAHEVRFARDVHGNSVFIDENGHIVELVTDTGALVEPHNMVEQEQQVMQEEVEQEDVKNKQQIRQHQQQQQQEVPGGQEGAGPVDRGNLEFSFLDTNNICCGLCGEIVVYDKLLTEHLPTAHPEYLSPGVELEEVPYDSWLKTRLKQESKMMENGFRHYDDHDGGGFGGAVRLYSKGIRQMRKVSQIRVNVNEMTLPQLEVALKRKLVEKMGRKVPVSLVDRLHARCDICQAVVSLNKKFEVIHLVRHFNAWHPAEHRCSQDWRDPGSATTSTSRRPLSLSDFSVVSTESADQNNLQCIWCGMMMDRSALGMHFSEVHAQQIAVPNCSLCLQEMVMTARLMEKYGEDFGISLPDEFHLQCSKLNAKYSSEKAMDKAIDRHLKRAKPGVDQHDPDDSHEDAEAICTTNSQQSFGRRNRLKRKFVKPCFRQICPNNSSYFEPKSACEWKCRLCNRNVYGAVISAGAIKHYKEFHPAETEHMQYELVKARLERIGDGSMEFVHPQLVECLICNLTYALHKPFNICRAIRHLRLKHPEVMPETAGKPISGAEISETTDLQTTIRRPNIRFGDTITDPIELERFRKDNFDQQFDKVQIVFGIKKNNEPAYILLMENEKMDLKMAQEMAGKVQTEEDTSQESRFDRLVGRDETPQFEESEPSTMFREETKPMALEFPQQIVEEEVEEMEEVPVETEFIPTYDANNPDHVLIDENEIMNDGNYEMIQEGEYQEIEEDRTVRYLTEDEIREAQARGEILEFEEGEYVEEYAVQQ</sequence>
<protein>
    <submittedName>
        <fullName evidence="2">C2H2-type domain-containing protein</fullName>
    </submittedName>
</protein>
<keyword evidence="5" id="KW-1267">Proteomics identification</keyword>
<dbReference type="AlphaFoldDB" id="Q19991"/>
<feature type="compositionally biased region" description="Basic and acidic residues" evidence="1">
    <location>
        <begin position="400"/>
        <end position="420"/>
    </location>
</feature>
<proteinExistence type="evidence at protein level"/>
<dbReference type="AGR" id="WB:WBGene00009365"/>
<feature type="compositionally biased region" description="Basic and acidic residues" evidence="1">
    <location>
        <begin position="40"/>
        <end position="51"/>
    </location>
</feature>
<feature type="region of interest" description="Disordered" evidence="1">
    <location>
        <begin position="660"/>
        <end position="697"/>
    </location>
</feature>
<dbReference type="UCSC" id="F33H1.4">
    <property type="organism name" value="c. elegans"/>
</dbReference>
<dbReference type="Bgee" id="WBGene00009365">
    <property type="expression patterns" value="Expressed in adult organism and 5 other cell types or tissues"/>
</dbReference>
<feature type="compositionally biased region" description="Basic and acidic residues" evidence="1">
    <location>
        <begin position="296"/>
        <end position="318"/>
    </location>
</feature>
<evidence type="ECO:0000313" key="3">
    <source>
        <dbReference type="Proteomes" id="UP000001940"/>
    </source>
</evidence>
<feature type="compositionally biased region" description="Acidic residues" evidence="1">
    <location>
        <begin position="52"/>
        <end position="70"/>
    </location>
</feature>
<dbReference type="OrthoDB" id="5828306at2759"/>
<dbReference type="PaxDb" id="6239-F33H1.4"/>
<organism evidence="2 3">
    <name type="scientific">Caenorhabditis elegans</name>
    <dbReference type="NCBI Taxonomy" id="6239"/>
    <lineage>
        <taxon>Eukaryota</taxon>
        <taxon>Metazoa</taxon>
        <taxon>Ecdysozoa</taxon>
        <taxon>Nematoda</taxon>
        <taxon>Chromadorea</taxon>
        <taxon>Rhabditida</taxon>
        <taxon>Rhabditina</taxon>
        <taxon>Rhabditomorpha</taxon>
        <taxon>Rhabditoidea</taxon>
        <taxon>Rhabditidae</taxon>
        <taxon>Peloderinae</taxon>
        <taxon>Caenorhabditis</taxon>
    </lineage>
</organism>
<dbReference type="CTD" id="174580"/>
<dbReference type="Proteomes" id="UP000001940">
    <property type="component" value="Chromosome II"/>
</dbReference>
<feature type="region of interest" description="Disordered" evidence="1">
    <location>
        <begin position="531"/>
        <end position="593"/>
    </location>
</feature>
<dbReference type="STRING" id="6239.F33H1.4.2"/>
<dbReference type="InParanoid" id="Q19991"/>
<feature type="compositionally biased region" description="Acidic residues" evidence="1">
    <location>
        <begin position="567"/>
        <end position="578"/>
    </location>
</feature>
<feature type="compositionally biased region" description="Basic and acidic residues" evidence="1">
    <location>
        <begin position="226"/>
        <end position="239"/>
    </location>
</feature>
<evidence type="ECO:0000313" key="2">
    <source>
        <dbReference type="EMBL" id="CAA88699.2"/>
    </source>
</evidence>
<keyword evidence="3" id="KW-1185">Reference proteome</keyword>
<feature type="compositionally biased region" description="Low complexity" evidence="1">
    <location>
        <begin position="370"/>
        <end position="391"/>
    </location>
</feature>
<accession>Q19991</accession>
<evidence type="ECO:0000313" key="4">
    <source>
        <dbReference type="WormBase" id="F33H1.4"/>
    </source>
</evidence>
<reference evidence="2 3" key="1">
    <citation type="journal article" date="1998" name="Science">
        <title>Genome sequence of the nematode C. elegans: a platform for investigating biology.</title>
        <authorList>
            <consortium name="The C. elegans sequencing consortium"/>
            <person name="Sulson J.E."/>
            <person name="Waterston R."/>
        </authorList>
    </citation>
    <scope>NUCLEOTIDE SEQUENCE [LARGE SCALE GENOMIC DNA]</scope>
    <source>
        <strain evidence="2 3">Bristol N2</strain>
    </source>
</reference>
<dbReference type="GeneID" id="174580"/>
<dbReference type="GO" id="GO:0005730">
    <property type="term" value="C:nucleolus"/>
    <property type="evidence" value="ECO:0000318"/>
    <property type="project" value="GO_Central"/>
</dbReference>
<dbReference type="HOGENOM" id="CLU_008794_0_0_1"/>
<name>Q19991_CAEEL</name>
<dbReference type="FunCoup" id="Q19991">
    <property type="interactions" value="1194"/>
</dbReference>
<gene>
    <name evidence="2 4" type="primary">gsox-1</name>
    <name evidence="2" type="ORF">CELE_F33H1.4</name>
    <name evidence="4" type="ORF">F33H1.4</name>
</gene>
<evidence type="ECO:0000256" key="1">
    <source>
        <dbReference type="SAM" id="MobiDB-lite"/>
    </source>
</evidence>
<feature type="region of interest" description="Disordered" evidence="1">
    <location>
        <begin position="1"/>
        <end position="163"/>
    </location>
</feature>